<evidence type="ECO:0000256" key="3">
    <source>
        <dbReference type="ARBA" id="ARBA00022475"/>
    </source>
</evidence>
<evidence type="ECO:0000313" key="10">
    <source>
        <dbReference type="Proteomes" id="UP001174909"/>
    </source>
</evidence>
<evidence type="ECO:0000259" key="8">
    <source>
        <dbReference type="PROSITE" id="PS50928"/>
    </source>
</evidence>
<evidence type="ECO:0000256" key="1">
    <source>
        <dbReference type="ARBA" id="ARBA00004651"/>
    </source>
</evidence>
<feature type="transmembrane region" description="Helical" evidence="7">
    <location>
        <begin position="192"/>
        <end position="216"/>
    </location>
</feature>
<keyword evidence="3" id="KW-1003">Cell membrane</keyword>
<feature type="domain" description="ABC transmembrane type-1" evidence="8">
    <location>
        <begin position="74"/>
        <end position="256"/>
    </location>
</feature>
<keyword evidence="2" id="KW-0813">Transport</keyword>
<keyword evidence="4 7" id="KW-0812">Transmembrane</keyword>
<evidence type="ECO:0000256" key="2">
    <source>
        <dbReference type="ARBA" id="ARBA00022448"/>
    </source>
</evidence>
<keyword evidence="6 7" id="KW-0472">Membrane</keyword>
<dbReference type="AlphaFoldDB" id="A0AA35SW56"/>
<evidence type="ECO:0000256" key="4">
    <source>
        <dbReference type="ARBA" id="ARBA00022692"/>
    </source>
</evidence>
<dbReference type="InterPro" id="IPR050366">
    <property type="entry name" value="BP-dependent_transpt_permease"/>
</dbReference>
<dbReference type="GO" id="GO:0055085">
    <property type="term" value="P:transmembrane transport"/>
    <property type="evidence" value="ECO:0007669"/>
    <property type="project" value="InterPro"/>
</dbReference>
<dbReference type="EMBL" id="CASHTH010002889">
    <property type="protein sequence ID" value="CAI8036694.1"/>
    <property type="molecule type" value="Genomic_DNA"/>
</dbReference>
<organism evidence="9 10">
    <name type="scientific">Geodia barretti</name>
    <name type="common">Barrett's horny sponge</name>
    <dbReference type="NCBI Taxonomy" id="519541"/>
    <lineage>
        <taxon>Eukaryota</taxon>
        <taxon>Metazoa</taxon>
        <taxon>Porifera</taxon>
        <taxon>Demospongiae</taxon>
        <taxon>Heteroscleromorpha</taxon>
        <taxon>Tetractinellida</taxon>
        <taxon>Astrophorina</taxon>
        <taxon>Geodiidae</taxon>
        <taxon>Geodia</taxon>
    </lineage>
</organism>
<dbReference type="PANTHER" id="PTHR43386">
    <property type="entry name" value="OLIGOPEPTIDE TRANSPORT SYSTEM PERMEASE PROTEIN APPC"/>
    <property type="match status" value="1"/>
</dbReference>
<comment type="caution">
    <text evidence="9">The sequence shown here is derived from an EMBL/GenBank/DDBJ whole genome shotgun (WGS) entry which is preliminary data.</text>
</comment>
<comment type="subcellular location">
    <subcellularLocation>
        <location evidence="1">Cell membrane</location>
        <topology evidence="1">Multi-pass membrane protein</topology>
    </subcellularLocation>
</comment>
<proteinExistence type="predicted"/>
<evidence type="ECO:0000256" key="6">
    <source>
        <dbReference type="ARBA" id="ARBA00023136"/>
    </source>
</evidence>
<reference evidence="9" key="1">
    <citation type="submission" date="2023-03" db="EMBL/GenBank/DDBJ databases">
        <authorList>
            <person name="Steffen K."/>
            <person name="Cardenas P."/>
        </authorList>
    </citation>
    <scope>NUCLEOTIDE SEQUENCE</scope>
</reference>
<dbReference type="InterPro" id="IPR035906">
    <property type="entry name" value="MetI-like_sf"/>
</dbReference>
<dbReference type="GO" id="GO:0005886">
    <property type="term" value="C:plasma membrane"/>
    <property type="evidence" value="ECO:0007669"/>
    <property type="project" value="UniProtKB-SubCell"/>
</dbReference>
<dbReference type="InterPro" id="IPR000515">
    <property type="entry name" value="MetI-like"/>
</dbReference>
<dbReference type="CDD" id="cd06261">
    <property type="entry name" value="TM_PBP2"/>
    <property type="match status" value="1"/>
</dbReference>
<keyword evidence="10" id="KW-1185">Reference proteome</keyword>
<dbReference type="SUPFAM" id="SSF161098">
    <property type="entry name" value="MetI-like"/>
    <property type="match status" value="1"/>
</dbReference>
<name>A0AA35SW56_GEOBA</name>
<evidence type="ECO:0000256" key="5">
    <source>
        <dbReference type="ARBA" id="ARBA00022989"/>
    </source>
</evidence>
<dbReference type="PANTHER" id="PTHR43386:SF1">
    <property type="entry name" value="D,D-DIPEPTIDE TRANSPORT SYSTEM PERMEASE PROTEIN DDPC-RELATED"/>
    <property type="match status" value="1"/>
</dbReference>
<feature type="transmembrane region" description="Helical" evidence="7">
    <location>
        <begin position="76"/>
        <end position="101"/>
    </location>
</feature>
<protein>
    <submittedName>
        <fullName evidence="9">Dipeptide transport system permease protein DppC</fullName>
    </submittedName>
</protein>
<dbReference type="Gene3D" id="1.10.3720.10">
    <property type="entry name" value="MetI-like"/>
    <property type="match status" value="1"/>
</dbReference>
<accession>A0AA35SW56</accession>
<evidence type="ECO:0000313" key="9">
    <source>
        <dbReference type="EMBL" id="CAI8036694.1"/>
    </source>
</evidence>
<evidence type="ECO:0000256" key="7">
    <source>
        <dbReference type="SAM" id="Phobius"/>
    </source>
</evidence>
<sequence length="256" mass="27257">SVGRRPGQTQTAGSRGRCNHNCPYPDCHQFPSEPPARSDPYESVGDIFLDPSREFPMGTDIIGRDVLSRVLYGSWISLYVAIGSVLIGISAGFVLGIVSTYAGGVVDLAIQRLIDALMSMPGLILALAIMAILGPSLNNVILAIVIGMIAPVVRTVRSQVLTLKEMDYVTAARAVGARPGRIVFRHIMPNCFAIYLIMATYYLGFAIIIEASLSFLGVGAPPDDPTCPASTIFAGPVASFRNVTETLALGVRPSQC</sequence>
<dbReference type="Proteomes" id="UP001174909">
    <property type="component" value="Unassembled WGS sequence"/>
</dbReference>
<gene>
    <name evidence="9" type="ORF">GBAR_LOCUS20539</name>
</gene>
<feature type="non-terminal residue" evidence="9">
    <location>
        <position position="1"/>
    </location>
</feature>
<dbReference type="Pfam" id="PF00528">
    <property type="entry name" value="BPD_transp_1"/>
    <property type="match status" value="1"/>
</dbReference>
<dbReference type="PROSITE" id="PS50928">
    <property type="entry name" value="ABC_TM1"/>
    <property type="match status" value="1"/>
</dbReference>
<keyword evidence="5 7" id="KW-1133">Transmembrane helix</keyword>